<gene>
    <name evidence="1" type="ORF">KIPB_013047</name>
</gene>
<protein>
    <submittedName>
        <fullName evidence="1">Uncharacterized protein</fullName>
    </submittedName>
</protein>
<keyword evidence="2" id="KW-1185">Reference proteome</keyword>
<sequence>PPALATDGQTCILAGGFILPGMDPPLQTMRVTSRPLVRHTVVTVDESVQEDDTEEETPEIDIGEWVRNMSRSDVLGLVRYGSVAEISMFIEHAALHQLFDGIHKK</sequence>
<dbReference type="Proteomes" id="UP000265618">
    <property type="component" value="Unassembled WGS sequence"/>
</dbReference>
<organism evidence="1 2">
    <name type="scientific">Kipferlia bialata</name>
    <dbReference type="NCBI Taxonomy" id="797122"/>
    <lineage>
        <taxon>Eukaryota</taxon>
        <taxon>Metamonada</taxon>
        <taxon>Carpediemonas-like organisms</taxon>
        <taxon>Kipferlia</taxon>
    </lineage>
</organism>
<comment type="caution">
    <text evidence="1">The sequence shown here is derived from an EMBL/GenBank/DDBJ whole genome shotgun (WGS) entry which is preliminary data.</text>
</comment>
<accession>A0A9K3D8G1</accession>
<proteinExistence type="predicted"/>
<feature type="non-terminal residue" evidence="1">
    <location>
        <position position="105"/>
    </location>
</feature>
<dbReference type="AlphaFoldDB" id="A0A9K3D8G1"/>
<evidence type="ECO:0000313" key="1">
    <source>
        <dbReference type="EMBL" id="GIQ90305.1"/>
    </source>
</evidence>
<dbReference type="EMBL" id="BDIP01006019">
    <property type="protein sequence ID" value="GIQ90305.1"/>
    <property type="molecule type" value="Genomic_DNA"/>
</dbReference>
<name>A0A9K3D8G1_9EUKA</name>
<evidence type="ECO:0000313" key="2">
    <source>
        <dbReference type="Proteomes" id="UP000265618"/>
    </source>
</evidence>
<feature type="non-terminal residue" evidence="1">
    <location>
        <position position="1"/>
    </location>
</feature>
<reference evidence="1 2" key="1">
    <citation type="journal article" date="2018" name="PLoS ONE">
        <title>The draft genome of Kipferlia bialata reveals reductive genome evolution in fornicate parasites.</title>
        <authorList>
            <person name="Tanifuji G."/>
            <person name="Takabayashi S."/>
            <person name="Kume K."/>
            <person name="Takagi M."/>
            <person name="Nakayama T."/>
            <person name="Kamikawa R."/>
            <person name="Inagaki Y."/>
            <person name="Hashimoto T."/>
        </authorList>
    </citation>
    <scope>NUCLEOTIDE SEQUENCE [LARGE SCALE GENOMIC DNA]</scope>
    <source>
        <strain evidence="1">NY0173</strain>
    </source>
</reference>